<keyword evidence="4" id="KW-0235">DNA replication</keyword>
<dbReference type="AlphaFoldDB" id="A0A1D7QU43"/>
<dbReference type="GO" id="GO:0017116">
    <property type="term" value="F:single-stranded DNA helicase activity"/>
    <property type="evidence" value="ECO:0007669"/>
    <property type="project" value="TreeGrafter"/>
</dbReference>
<dbReference type="NCBIfam" id="NF009881">
    <property type="entry name" value="PRK13341.1-2"/>
    <property type="match status" value="1"/>
</dbReference>
<evidence type="ECO:0000256" key="4">
    <source>
        <dbReference type="ARBA" id="ARBA00022705"/>
    </source>
</evidence>
<dbReference type="InterPro" id="IPR021886">
    <property type="entry name" value="MgsA_C"/>
</dbReference>
<keyword evidence="9" id="KW-1185">Reference proteome</keyword>
<feature type="domain" description="AAA+ ATPase" evidence="7">
    <location>
        <begin position="61"/>
        <end position="182"/>
    </location>
</feature>
<organism evidence="8 9">
    <name type="scientific">Salisediminibacterium beveridgei</name>
    <dbReference type="NCBI Taxonomy" id="632773"/>
    <lineage>
        <taxon>Bacteria</taxon>
        <taxon>Bacillati</taxon>
        <taxon>Bacillota</taxon>
        <taxon>Bacilli</taxon>
        <taxon>Bacillales</taxon>
        <taxon>Bacillaceae</taxon>
        <taxon>Salisediminibacterium</taxon>
    </lineage>
</organism>
<dbReference type="PATRIC" id="fig|632773.3.peg.1196"/>
<dbReference type="InterPro" id="IPR003593">
    <property type="entry name" value="AAA+_ATPase"/>
</dbReference>
<dbReference type="InterPro" id="IPR008921">
    <property type="entry name" value="DNA_pol3_clamp-load_cplx_C"/>
</dbReference>
<evidence type="ECO:0000256" key="5">
    <source>
        <dbReference type="ARBA" id="ARBA00022741"/>
    </source>
</evidence>
<keyword evidence="6" id="KW-0067">ATP-binding</keyword>
<dbReference type="GO" id="GO:0000731">
    <property type="term" value="P:DNA synthesis involved in DNA repair"/>
    <property type="evidence" value="ECO:0007669"/>
    <property type="project" value="TreeGrafter"/>
</dbReference>
<dbReference type="PANTHER" id="PTHR13779">
    <property type="entry name" value="WERNER HELICASE-INTERACTING PROTEIN 1 FAMILY MEMBER"/>
    <property type="match status" value="1"/>
</dbReference>
<dbReference type="Gene3D" id="3.40.50.300">
    <property type="entry name" value="P-loop containing nucleotide triphosphate hydrolases"/>
    <property type="match status" value="1"/>
</dbReference>
<dbReference type="CDD" id="cd00009">
    <property type="entry name" value="AAA"/>
    <property type="match status" value="1"/>
</dbReference>
<evidence type="ECO:0000313" key="8">
    <source>
        <dbReference type="EMBL" id="AOM82495.1"/>
    </source>
</evidence>
<dbReference type="GO" id="GO:0016887">
    <property type="term" value="F:ATP hydrolysis activity"/>
    <property type="evidence" value="ECO:0007669"/>
    <property type="project" value="InterPro"/>
</dbReference>
<evidence type="ECO:0000313" key="9">
    <source>
        <dbReference type="Proteomes" id="UP000094463"/>
    </source>
</evidence>
<keyword evidence="5" id="KW-0547">Nucleotide-binding</keyword>
<evidence type="ECO:0000259" key="7">
    <source>
        <dbReference type="SMART" id="SM00382"/>
    </source>
</evidence>
<name>A0A1D7QU43_9BACI</name>
<dbReference type="FunFam" id="1.10.3710.10:FF:000003">
    <property type="entry name" value="ATPase, AAA family protein"/>
    <property type="match status" value="1"/>
</dbReference>
<dbReference type="InterPro" id="IPR027417">
    <property type="entry name" value="P-loop_NTPase"/>
</dbReference>
<dbReference type="GO" id="GO:0003677">
    <property type="term" value="F:DNA binding"/>
    <property type="evidence" value="ECO:0007669"/>
    <property type="project" value="InterPro"/>
</dbReference>
<dbReference type="InterPro" id="IPR051314">
    <property type="entry name" value="AAA_ATPase_RarA/MGS1/WRNIP1"/>
</dbReference>
<dbReference type="Pfam" id="PF00004">
    <property type="entry name" value="AAA"/>
    <property type="match status" value="1"/>
</dbReference>
<dbReference type="PANTHER" id="PTHR13779:SF7">
    <property type="entry name" value="ATPASE WRNIP1"/>
    <property type="match status" value="1"/>
</dbReference>
<gene>
    <name evidence="8" type="ORF">BBEV_1127</name>
</gene>
<dbReference type="KEGG" id="bbev:BBEV_1127"/>
<dbReference type="FunFam" id="3.40.50.300:FF:000137">
    <property type="entry name" value="Replication-associated recombination protein A"/>
    <property type="match status" value="1"/>
</dbReference>
<protein>
    <recommendedName>
        <fullName evidence="3">Replication-associated recombination protein A</fullName>
    </recommendedName>
</protein>
<evidence type="ECO:0000256" key="3">
    <source>
        <dbReference type="ARBA" id="ARBA00020776"/>
    </source>
</evidence>
<dbReference type="STRING" id="632773.BBEV_1127"/>
<dbReference type="CDD" id="cd18139">
    <property type="entry name" value="HLD_clamp_RarA"/>
    <property type="match status" value="1"/>
</dbReference>
<dbReference type="Gene3D" id="1.20.272.10">
    <property type="match status" value="1"/>
</dbReference>
<reference evidence="8 9" key="1">
    <citation type="submission" date="2015-08" db="EMBL/GenBank/DDBJ databases">
        <title>The complete genome sequence of Bacillus beveridgei MLTeJB.</title>
        <authorList>
            <person name="Hanson T.E."/>
            <person name="Mesa C."/>
            <person name="Basesman S.M."/>
            <person name="Oremland R.S."/>
        </authorList>
    </citation>
    <scope>NUCLEOTIDE SEQUENCE [LARGE SCALE GENOMIC DNA]</scope>
    <source>
        <strain evidence="8 9">MLTeJB</strain>
    </source>
</reference>
<dbReference type="InterPro" id="IPR032423">
    <property type="entry name" value="AAA_assoc_2"/>
</dbReference>
<dbReference type="Proteomes" id="UP000094463">
    <property type="component" value="Chromosome"/>
</dbReference>
<accession>A0A1D7QU43</accession>
<dbReference type="SMART" id="SM00382">
    <property type="entry name" value="AAA"/>
    <property type="match status" value="1"/>
</dbReference>
<comment type="function">
    <text evidence="1">DNA-dependent ATPase that plays important roles in cellular responses to stalled DNA replication processes.</text>
</comment>
<dbReference type="GO" id="GO:0008047">
    <property type="term" value="F:enzyme activator activity"/>
    <property type="evidence" value="ECO:0007669"/>
    <property type="project" value="TreeGrafter"/>
</dbReference>
<dbReference type="Gene3D" id="1.10.8.60">
    <property type="match status" value="1"/>
</dbReference>
<dbReference type="SUPFAM" id="SSF52540">
    <property type="entry name" value="P-loop containing nucleoside triphosphate hydrolases"/>
    <property type="match status" value="1"/>
</dbReference>
<sequence>MTHLFMKGADHMDLFSSTPDQDRPKGPLAARMRPRTLDEIFGQAHIIGEGTLLRRAIEADRLSPMIFHGPPGTGKTTLAKVIANTTAAVFEQLNAVTAGIKDIRDMVSQAKSRLDYDHKRTVLFIDEIHRFNKGQQDALLPHVEDGTVILIGATTENPMFEVNPALISRSRLFRLELLDDQEMRAVMDHALQDEERGFGEYSVEIAENAMAHLIHIASGDARTALNALELAVLTTDADEDDVIRIDLETAEASIQQRMIRYDKSGDNHYDTISAFIKSIRGSDPDAVLYWLAKMIYAGEDPRFIARRIYVHAAEDVGLADPNALLIAQAAFDAVEFLGMPEARIPLAEAALYLATAPKSNAVITGIDSALNTVKNERPGEVPVHLRDAHYKGASKLGHGDGYLYPHHYEHHYVVQQYLPDQLKGRQFFTPSANGYEKTVQKRLDYFKDRQNDARNRKP</sequence>
<dbReference type="Pfam" id="PF16193">
    <property type="entry name" value="AAA_assoc_2"/>
    <property type="match status" value="1"/>
</dbReference>
<evidence type="ECO:0000256" key="1">
    <source>
        <dbReference type="ARBA" id="ARBA00002393"/>
    </source>
</evidence>
<dbReference type="FunFam" id="1.20.272.10:FF:000001">
    <property type="entry name" value="Putative AAA family ATPase"/>
    <property type="match status" value="1"/>
</dbReference>
<dbReference type="InterPro" id="IPR003959">
    <property type="entry name" value="ATPase_AAA_core"/>
</dbReference>
<dbReference type="GO" id="GO:0006261">
    <property type="term" value="P:DNA-templated DNA replication"/>
    <property type="evidence" value="ECO:0007669"/>
    <property type="project" value="TreeGrafter"/>
</dbReference>
<dbReference type="SUPFAM" id="SSF48019">
    <property type="entry name" value="post-AAA+ oligomerization domain-like"/>
    <property type="match status" value="1"/>
</dbReference>
<dbReference type="FunFam" id="1.10.8.60:FF:000029">
    <property type="entry name" value="Replication-associated recombination protein A"/>
    <property type="match status" value="1"/>
</dbReference>
<evidence type="ECO:0000256" key="6">
    <source>
        <dbReference type="ARBA" id="ARBA00022840"/>
    </source>
</evidence>
<dbReference type="GO" id="GO:0005524">
    <property type="term" value="F:ATP binding"/>
    <property type="evidence" value="ECO:0007669"/>
    <property type="project" value="UniProtKB-KW"/>
</dbReference>
<proteinExistence type="inferred from homology"/>
<dbReference type="EMBL" id="CP012502">
    <property type="protein sequence ID" value="AOM82495.1"/>
    <property type="molecule type" value="Genomic_DNA"/>
</dbReference>
<comment type="similarity">
    <text evidence="2">Belongs to the AAA ATPase family. RarA/MGS1/WRNIP1 subfamily.</text>
</comment>
<dbReference type="Pfam" id="PF12002">
    <property type="entry name" value="MgsA_C"/>
    <property type="match status" value="1"/>
</dbReference>
<dbReference type="Gene3D" id="1.10.3710.10">
    <property type="entry name" value="DNA polymerase III clamp loader subunits, C-terminal domain"/>
    <property type="match status" value="1"/>
</dbReference>
<evidence type="ECO:0000256" key="2">
    <source>
        <dbReference type="ARBA" id="ARBA00008959"/>
    </source>
</evidence>